<dbReference type="InParanoid" id="D8RDM9"/>
<reference evidence="1 2" key="1">
    <citation type="journal article" date="2011" name="Science">
        <title>The Selaginella genome identifies genetic changes associated with the evolution of vascular plants.</title>
        <authorList>
            <person name="Banks J.A."/>
            <person name="Nishiyama T."/>
            <person name="Hasebe M."/>
            <person name="Bowman J.L."/>
            <person name="Gribskov M."/>
            <person name="dePamphilis C."/>
            <person name="Albert V.A."/>
            <person name="Aono N."/>
            <person name="Aoyama T."/>
            <person name="Ambrose B.A."/>
            <person name="Ashton N.W."/>
            <person name="Axtell M.J."/>
            <person name="Barker E."/>
            <person name="Barker M.S."/>
            <person name="Bennetzen J.L."/>
            <person name="Bonawitz N.D."/>
            <person name="Chapple C."/>
            <person name="Cheng C."/>
            <person name="Correa L.G."/>
            <person name="Dacre M."/>
            <person name="DeBarry J."/>
            <person name="Dreyer I."/>
            <person name="Elias M."/>
            <person name="Engstrom E.M."/>
            <person name="Estelle M."/>
            <person name="Feng L."/>
            <person name="Finet C."/>
            <person name="Floyd S.K."/>
            <person name="Frommer W.B."/>
            <person name="Fujita T."/>
            <person name="Gramzow L."/>
            <person name="Gutensohn M."/>
            <person name="Harholt J."/>
            <person name="Hattori M."/>
            <person name="Heyl A."/>
            <person name="Hirai T."/>
            <person name="Hiwatashi Y."/>
            <person name="Ishikawa M."/>
            <person name="Iwata M."/>
            <person name="Karol K.G."/>
            <person name="Koehler B."/>
            <person name="Kolukisaoglu U."/>
            <person name="Kubo M."/>
            <person name="Kurata T."/>
            <person name="Lalonde S."/>
            <person name="Li K."/>
            <person name="Li Y."/>
            <person name="Litt A."/>
            <person name="Lyons E."/>
            <person name="Manning G."/>
            <person name="Maruyama T."/>
            <person name="Michael T.P."/>
            <person name="Mikami K."/>
            <person name="Miyazaki S."/>
            <person name="Morinaga S."/>
            <person name="Murata T."/>
            <person name="Mueller-Roeber B."/>
            <person name="Nelson D.R."/>
            <person name="Obara M."/>
            <person name="Oguri Y."/>
            <person name="Olmstead R.G."/>
            <person name="Onodera N."/>
            <person name="Petersen B.L."/>
            <person name="Pils B."/>
            <person name="Prigge M."/>
            <person name="Rensing S.A."/>
            <person name="Riano-Pachon D.M."/>
            <person name="Roberts A.W."/>
            <person name="Sato Y."/>
            <person name="Scheller H.V."/>
            <person name="Schulz B."/>
            <person name="Schulz C."/>
            <person name="Shakirov E.V."/>
            <person name="Shibagaki N."/>
            <person name="Shinohara N."/>
            <person name="Shippen D.E."/>
            <person name="Soerensen I."/>
            <person name="Sotooka R."/>
            <person name="Sugimoto N."/>
            <person name="Sugita M."/>
            <person name="Sumikawa N."/>
            <person name="Tanurdzic M."/>
            <person name="Theissen G."/>
            <person name="Ulvskov P."/>
            <person name="Wakazuki S."/>
            <person name="Weng J.K."/>
            <person name="Willats W.W."/>
            <person name="Wipf D."/>
            <person name="Wolf P.G."/>
            <person name="Yang L."/>
            <person name="Zimmer A.D."/>
            <person name="Zhu Q."/>
            <person name="Mitros T."/>
            <person name="Hellsten U."/>
            <person name="Loque D."/>
            <person name="Otillar R."/>
            <person name="Salamov A."/>
            <person name="Schmutz J."/>
            <person name="Shapiro H."/>
            <person name="Lindquist E."/>
            <person name="Lucas S."/>
            <person name="Rokhsar D."/>
            <person name="Grigoriev I.V."/>
        </authorList>
    </citation>
    <scope>NUCLEOTIDE SEQUENCE [LARGE SCALE GENOMIC DNA]</scope>
</reference>
<organism evidence="2">
    <name type="scientific">Selaginella moellendorffii</name>
    <name type="common">Spikemoss</name>
    <dbReference type="NCBI Taxonomy" id="88036"/>
    <lineage>
        <taxon>Eukaryota</taxon>
        <taxon>Viridiplantae</taxon>
        <taxon>Streptophyta</taxon>
        <taxon>Embryophyta</taxon>
        <taxon>Tracheophyta</taxon>
        <taxon>Lycopodiopsida</taxon>
        <taxon>Selaginellales</taxon>
        <taxon>Selaginellaceae</taxon>
        <taxon>Selaginella</taxon>
    </lineage>
</organism>
<protein>
    <submittedName>
        <fullName evidence="1">Uncharacterized protein</fullName>
    </submittedName>
</protein>
<gene>
    <name evidence="1" type="ORF">SELMODRAFT_410106</name>
</gene>
<evidence type="ECO:0000313" key="1">
    <source>
        <dbReference type="EMBL" id="EFJ29281.1"/>
    </source>
</evidence>
<proteinExistence type="predicted"/>
<dbReference type="HOGENOM" id="CLU_1083372_0_0_1"/>
<dbReference type="Gramene" id="EFJ29281">
    <property type="protein sequence ID" value="EFJ29281"/>
    <property type="gene ID" value="SELMODRAFT_410106"/>
</dbReference>
<dbReference type="AlphaFoldDB" id="D8RDM9"/>
<accession>D8RDM9</accession>
<dbReference type="EMBL" id="GL377577">
    <property type="protein sequence ID" value="EFJ29281.1"/>
    <property type="molecule type" value="Genomic_DNA"/>
</dbReference>
<dbReference type="KEGG" id="smo:SELMODRAFT_410106"/>
<name>D8RDM9_SELML</name>
<evidence type="ECO:0000313" key="2">
    <source>
        <dbReference type="Proteomes" id="UP000001514"/>
    </source>
</evidence>
<dbReference type="Proteomes" id="UP000001514">
    <property type="component" value="Unassembled WGS sequence"/>
</dbReference>
<keyword evidence="2" id="KW-1185">Reference proteome</keyword>
<sequence length="257" mass="29755">MSPYRRSQLIDGTDVLITKWKEYDNQYWKLVPTRDSTGGADHFHRVLRTENRVADRSLNHHQGRRRLQRDCALSSLELESSTLITFVGIKVFDTHVTVKAFGLSSLVVWNAIEEFYLCTDKAIKDKVSEMYLWPRTMEINVKDDPREEVANAVEKLQKKTVWCRRLGRQASHELRLAFRGKAKKTKVIKKNKDKEQPSSSKDLLKKIYKRGLDGPCVILTFEELVFSHVVPEARFRAYARGNSGYIVKAAIVKKERS</sequence>